<sequence>MENNVQPQSVDEFRSFLYSAQGIRKTIIQKLLKNEPIENELIDRLRHAIEELTDNRTKGEMRSVTTKYSQFSIDIRDEINGLRKDLAFLGQLLSSGSNNYSDCLESVDFVKILGPYHPKKEEQFKVELEDCVRFLTGFVSGSENGTKPMFITDWDGTMKDYCSQYATNIQPVYSAYLMGRFAREYTRATAVLTAGPLRGPGILDLTALPINGPVMFSGSWGREWFLKNKRVVHDVGIEDEGFDAISRLKDELNELFEGGEFSQFALVGSGVQLKVDRITLGVQSVFSHVPEDLKLRYIDAVKERIHRVDPYNRILFLEEAGSKFEIEICLKSSGEVWNKGNGVDALVETLRESLSNGRVLVAGDTFSDLPMLQTAIQHNQQNVFALFVGQDETLREKVRQMVNDEKRVCFVSCPDVVHAAFASLLTISKDID</sequence>
<keyword evidence="4" id="KW-1185">Reference proteome</keyword>
<dbReference type="SUPFAM" id="SSF56784">
    <property type="entry name" value="HAD-like"/>
    <property type="match status" value="1"/>
</dbReference>
<proteinExistence type="predicted"/>
<dbReference type="EMBL" id="LIAE01006963">
    <property type="protein sequence ID" value="PAV83432.1"/>
    <property type="molecule type" value="Genomic_DNA"/>
</dbReference>
<dbReference type="Pfam" id="PF21141">
    <property type="entry name" value="T6PP_C"/>
    <property type="match status" value="1"/>
</dbReference>
<dbReference type="InterPro" id="IPR049063">
    <property type="entry name" value="T6PP_C"/>
</dbReference>
<reference evidence="3 4" key="1">
    <citation type="journal article" date="2017" name="Curr. Biol.">
        <title>Genome architecture and evolution of a unichromosomal asexual nematode.</title>
        <authorList>
            <person name="Fradin H."/>
            <person name="Zegar C."/>
            <person name="Gutwein M."/>
            <person name="Lucas J."/>
            <person name="Kovtun M."/>
            <person name="Corcoran D."/>
            <person name="Baugh L.R."/>
            <person name="Kiontke K."/>
            <person name="Gunsalus K."/>
            <person name="Fitch D.H."/>
            <person name="Piano F."/>
        </authorList>
    </citation>
    <scope>NUCLEOTIDE SEQUENCE [LARGE SCALE GENOMIC DNA]</scope>
    <source>
        <strain evidence="3">PF1309</strain>
    </source>
</reference>
<dbReference type="InterPro" id="IPR036412">
    <property type="entry name" value="HAD-like_sf"/>
</dbReference>
<dbReference type="AlphaFoldDB" id="A0A2A2LB75"/>
<dbReference type="Proteomes" id="UP000218231">
    <property type="component" value="Unassembled WGS sequence"/>
</dbReference>
<dbReference type="STRING" id="2018661.A0A2A2LB75"/>
<name>A0A2A2LB75_9BILA</name>
<evidence type="ECO:0000259" key="1">
    <source>
        <dbReference type="Pfam" id="PF18572"/>
    </source>
</evidence>
<evidence type="ECO:0000313" key="4">
    <source>
        <dbReference type="Proteomes" id="UP000218231"/>
    </source>
</evidence>
<accession>A0A2A2LB75</accession>
<dbReference type="Gene3D" id="3.40.50.1000">
    <property type="entry name" value="HAD superfamily/HAD-like"/>
    <property type="match status" value="1"/>
</dbReference>
<gene>
    <name evidence="3" type="ORF">WR25_08676</name>
</gene>
<feature type="domain" description="Trehalose-6-phosphate phosphatase helical bundle" evidence="1">
    <location>
        <begin position="9"/>
        <end position="105"/>
    </location>
</feature>
<dbReference type="OrthoDB" id="5781377at2759"/>
<dbReference type="InterPro" id="IPR041064">
    <property type="entry name" value="T6PP_helical"/>
</dbReference>
<feature type="domain" description="Trehalose-6-phosphate phosphatase C-terminal" evidence="2">
    <location>
        <begin position="150"/>
        <end position="417"/>
    </location>
</feature>
<evidence type="ECO:0000259" key="2">
    <source>
        <dbReference type="Pfam" id="PF21141"/>
    </source>
</evidence>
<comment type="caution">
    <text evidence="3">The sequence shown here is derived from an EMBL/GenBank/DDBJ whole genome shotgun (WGS) entry which is preliminary data.</text>
</comment>
<dbReference type="Pfam" id="PF18572">
    <property type="entry name" value="T6PP_N"/>
    <property type="match status" value="1"/>
</dbReference>
<dbReference type="Gene3D" id="1.20.58.1800">
    <property type="match status" value="1"/>
</dbReference>
<dbReference type="InterPro" id="IPR023214">
    <property type="entry name" value="HAD_sf"/>
</dbReference>
<dbReference type="Gene3D" id="3.30.70.3080">
    <property type="match status" value="1"/>
</dbReference>
<organism evidence="3 4">
    <name type="scientific">Diploscapter pachys</name>
    <dbReference type="NCBI Taxonomy" id="2018661"/>
    <lineage>
        <taxon>Eukaryota</taxon>
        <taxon>Metazoa</taxon>
        <taxon>Ecdysozoa</taxon>
        <taxon>Nematoda</taxon>
        <taxon>Chromadorea</taxon>
        <taxon>Rhabditida</taxon>
        <taxon>Rhabditina</taxon>
        <taxon>Rhabditomorpha</taxon>
        <taxon>Rhabditoidea</taxon>
        <taxon>Rhabditidae</taxon>
        <taxon>Diploscapter</taxon>
    </lineage>
</organism>
<dbReference type="EMBL" id="LIAE01006963">
    <property type="protein sequence ID" value="PAV83433.1"/>
    <property type="molecule type" value="Genomic_DNA"/>
</dbReference>
<protein>
    <submittedName>
        <fullName evidence="3">Uncharacterized protein</fullName>
    </submittedName>
</protein>
<evidence type="ECO:0000313" key="3">
    <source>
        <dbReference type="EMBL" id="PAV83432.1"/>
    </source>
</evidence>